<dbReference type="Pfam" id="PF00536">
    <property type="entry name" value="SAM_1"/>
    <property type="match status" value="1"/>
</dbReference>
<feature type="compositionally biased region" description="Low complexity" evidence="9">
    <location>
        <begin position="202"/>
        <end position="217"/>
    </location>
</feature>
<dbReference type="GO" id="GO:0003950">
    <property type="term" value="F:NAD+ poly-ADP-ribosyltransferase activity"/>
    <property type="evidence" value="ECO:0007669"/>
    <property type="project" value="UniProtKB-EC"/>
</dbReference>
<feature type="compositionally biased region" description="Polar residues" evidence="9">
    <location>
        <begin position="166"/>
        <end position="180"/>
    </location>
</feature>
<evidence type="ECO:0000256" key="6">
    <source>
        <dbReference type="ARBA" id="ARBA00024347"/>
    </source>
</evidence>
<dbReference type="SUPFAM" id="SSF47769">
    <property type="entry name" value="SAM/Pointed domain"/>
    <property type="match status" value="1"/>
</dbReference>
<dbReference type="InterPro" id="IPR001660">
    <property type="entry name" value="SAM"/>
</dbReference>
<organism evidence="11">
    <name type="scientific">Zeugodacus cucurbitae</name>
    <name type="common">Melon fruit fly</name>
    <name type="synonym">Bactrocera cucurbitae</name>
    <dbReference type="NCBI Taxonomy" id="28588"/>
    <lineage>
        <taxon>Eukaryota</taxon>
        <taxon>Metazoa</taxon>
        <taxon>Ecdysozoa</taxon>
        <taxon>Arthropoda</taxon>
        <taxon>Hexapoda</taxon>
        <taxon>Insecta</taxon>
        <taxon>Pterygota</taxon>
        <taxon>Neoptera</taxon>
        <taxon>Endopterygota</taxon>
        <taxon>Diptera</taxon>
        <taxon>Brachycera</taxon>
        <taxon>Muscomorpha</taxon>
        <taxon>Tephritoidea</taxon>
        <taxon>Tephritidae</taxon>
        <taxon>Zeugodacus</taxon>
        <taxon>Zeugodacus</taxon>
    </lineage>
</organism>
<protein>
    <recommendedName>
        <fullName evidence="1">NAD(+) ADP-ribosyltransferase</fullName>
        <ecNumber evidence="1">2.4.2.30</ecNumber>
    </recommendedName>
</protein>
<dbReference type="CTD" id="36427"/>
<evidence type="ECO:0000256" key="5">
    <source>
        <dbReference type="ARBA" id="ARBA00023043"/>
    </source>
</evidence>
<dbReference type="PANTHER" id="PTHR24171:SF9">
    <property type="entry name" value="ANKYRIN REPEAT DOMAIN-CONTAINING PROTEIN 39"/>
    <property type="match status" value="1"/>
</dbReference>
<dbReference type="Pfam" id="PF12796">
    <property type="entry name" value="Ank_2"/>
    <property type="match status" value="1"/>
</dbReference>
<dbReference type="AlphaFoldDB" id="A0A0A1WL69"/>
<dbReference type="EMBL" id="GBXI01014528">
    <property type="protein sequence ID" value="JAC99763.1"/>
    <property type="molecule type" value="Transcribed_RNA"/>
</dbReference>
<feature type="region of interest" description="Disordered" evidence="9">
    <location>
        <begin position="192"/>
        <end position="271"/>
    </location>
</feature>
<feature type="repeat" description="ANK" evidence="8">
    <location>
        <begin position="65"/>
        <end position="97"/>
    </location>
</feature>
<dbReference type="Gene3D" id="1.25.40.20">
    <property type="entry name" value="Ankyrin repeat-containing domain"/>
    <property type="match status" value="1"/>
</dbReference>
<dbReference type="SMART" id="SM00454">
    <property type="entry name" value="SAM"/>
    <property type="match status" value="1"/>
</dbReference>
<evidence type="ECO:0000256" key="8">
    <source>
        <dbReference type="PROSITE-ProRule" id="PRU00023"/>
    </source>
</evidence>
<keyword evidence="3" id="KW-0548">Nucleotidyltransferase</keyword>
<feature type="compositionally biased region" description="Acidic residues" evidence="9">
    <location>
        <begin position="436"/>
        <end position="450"/>
    </location>
</feature>
<feature type="domain" description="SAM" evidence="10">
    <location>
        <begin position="451"/>
        <end position="495"/>
    </location>
</feature>
<dbReference type="SUPFAM" id="SSF48403">
    <property type="entry name" value="Ankyrin repeat"/>
    <property type="match status" value="1"/>
</dbReference>
<keyword evidence="5 8" id="KW-0040">ANK repeat</keyword>
<dbReference type="OrthoDB" id="76949at2759"/>
<reference evidence="11" key="1">
    <citation type="submission" date="2014-11" db="EMBL/GenBank/DDBJ databases">
        <authorList>
            <person name="Geib S."/>
        </authorList>
    </citation>
    <scope>NUCLEOTIDE SEQUENCE</scope>
</reference>
<feature type="region of interest" description="Disordered" evidence="9">
    <location>
        <begin position="152"/>
        <end position="180"/>
    </location>
</feature>
<dbReference type="PROSITE" id="PS50297">
    <property type="entry name" value="ANK_REP_REGION"/>
    <property type="match status" value="1"/>
</dbReference>
<evidence type="ECO:0000313" key="11">
    <source>
        <dbReference type="EMBL" id="JAC99763.1"/>
    </source>
</evidence>
<comment type="similarity">
    <text evidence="6">Belongs to the ARTD/PARP family.</text>
</comment>
<feature type="region of interest" description="Disordered" evidence="9">
    <location>
        <begin position="393"/>
        <end position="451"/>
    </location>
</feature>
<evidence type="ECO:0000256" key="2">
    <source>
        <dbReference type="ARBA" id="ARBA00022676"/>
    </source>
</evidence>
<dbReference type="PANTHER" id="PTHR24171">
    <property type="entry name" value="ANKYRIN REPEAT DOMAIN-CONTAINING PROTEIN 39-RELATED"/>
    <property type="match status" value="1"/>
</dbReference>
<keyword evidence="3" id="KW-0808">Transferase</keyword>
<name>A0A0A1WL69_ZEUCU</name>
<reference evidence="11" key="2">
    <citation type="journal article" date="2015" name="Gigascience">
        <title>Reconstructing a comprehensive transcriptome assembly of a white-pupal translocated strain of the pest fruit fly Bactrocera cucurbitae.</title>
        <authorList>
            <person name="Sim S.B."/>
            <person name="Calla B."/>
            <person name="Hall B."/>
            <person name="DeRego T."/>
            <person name="Geib S.M."/>
        </authorList>
    </citation>
    <scope>NUCLEOTIDE SEQUENCE</scope>
</reference>
<evidence type="ECO:0000256" key="9">
    <source>
        <dbReference type="SAM" id="MobiDB-lite"/>
    </source>
</evidence>
<evidence type="ECO:0000256" key="3">
    <source>
        <dbReference type="ARBA" id="ARBA00022695"/>
    </source>
</evidence>
<dbReference type="Gene3D" id="1.10.150.50">
    <property type="entry name" value="Transcription Factor, Ets-1"/>
    <property type="match status" value="1"/>
</dbReference>
<dbReference type="EC" id="2.4.2.30" evidence="1"/>
<dbReference type="SMART" id="SM00248">
    <property type="entry name" value="ANK"/>
    <property type="match status" value="4"/>
</dbReference>
<sequence length="525" mass="57365">MSSERFHKAAKDGLLDVLKEATRKDANAKDDDSMTPVLWASFEGRLDALRLLCGRGGDPDKCDQFGNTALHLASAKGHLHCVDFLVKFGVNIYALDIDRHSAKDLAAINNRDDILRYLDSATANFETNDKKKAKAMRELAEKNCEKRMREYMKRQQKLESEHFDTSSKATTLTNSGNKSKMLSTLKQKIWSSQGNLHKPSRDSSSAAAPCPSISSGSTATKFSELVSPGSGSGGSVGSLASRAGTMQKKLRSHQHTCNHSSKAEETGFKIGGIEPDGKRTVTSLIGVQRDSEVLYVGTFSSNDENSKRGKISDVFEVDEPCSDRERETTKLGYGTLSRSFSQPDILGDSLIPTGRLSEEFAMQRPAGLFDRPMLGSIAFRRSVTAALSQLQPDNYMPHDLETGTTSTSTTTRQSSGATVTKSRSNKQRSFLNISDSDSEGADGYSDDEQDNAGNPIARFLTAWGLDEYLSVFQKQQIDLDTLILLTEADLKSLGLPLGPFRKLTCAIQERKNALANPGAMTDSRL</sequence>
<gene>
    <name evidence="11" type="primary">Ush1g</name>
    <name evidence="11" type="ORF">g.44056</name>
</gene>
<dbReference type="InterPro" id="IPR036770">
    <property type="entry name" value="Ankyrin_rpt-contain_sf"/>
</dbReference>
<feature type="compositionally biased region" description="Polar residues" evidence="9">
    <location>
        <begin position="419"/>
        <end position="435"/>
    </location>
</feature>
<dbReference type="CDD" id="cd09517">
    <property type="entry name" value="SAM_USH1G_HARP"/>
    <property type="match status" value="1"/>
</dbReference>
<dbReference type="GO" id="GO:0016779">
    <property type="term" value="F:nucleotidyltransferase activity"/>
    <property type="evidence" value="ECO:0007669"/>
    <property type="project" value="UniProtKB-KW"/>
</dbReference>
<evidence type="ECO:0000256" key="4">
    <source>
        <dbReference type="ARBA" id="ARBA00022737"/>
    </source>
</evidence>
<dbReference type="PROSITE" id="PS50105">
    <property type="entry name" value="SAM_DOMAIN"/>
    <property type="match status" value="1"/>
</dbReference>
<dbReference type="InterPro" id="IPR002110">
    <property type="entry name" value="Ankyrin_rpt"/>
</dbReference>
<evidence type="ECO:0000256" key="7">
    <source>
        <dbReference type="ARBA" id="ARBA00033987"/>
    </source>
</evidence>
<dbReference type="FunFam" id="1.25.40.20:FF:000074">
    <property type="entry name" value="Usher syndrome type-1G protein isoform X1"/>
    <property type="match status" value="1"/>
</dbReference>
<accession>A0A0A1WL69</accession>
<feature type="compositionally biased region" description="Basic and acidic residues" evidence="9">
    <location>
        <begin position="152"/>
        <end position="165"/>
    </location>
</feature>
<comment type="catalytic activity">
    <reaction evidence="7">
        <text>NAD(+) + (ADP-D-ribosyl)n-acceptor = nicotinamide + (ADP-D-ribosyl)n+1-acceptor + H(+).</text>
        <dbReference type="EC" id="2.4.2.30"/>
    </reaction>
</comment>
<keyword evidence="2" id="KW-0328">Glycosyltransferase</keyword>
<dbReference type="InterPro" id="IPR013761">
    <property type="entry name" value="SAM/pointed_sf"/>
</dbReference>
<dbReference type="PROSITE" id="PS50088">
    <property type="entry name" value="ANK_REPEAT"/>
    <property type="match status" value="1"/>
</dbReference>
<proteinExistence type="inferred from homology"/>
<keyword evidence="4" id="KW-0677">Repeat</keyword>
<evidence type="ECO:0000259" key="10">
    <source>
        <dbReference type="PROSITE" id="PS50105"/>
    </source>
</evidence>
<dbReference type="GeneID" id="105212185"/>
<dbReference type="SMR" id="A0A0A1WL69"/>
<feature type="compositionally biased region" description="Low complexity" evidence="9">
    <location>
        <begin position="402"/>
        <end position="418"/>
    </location>
</feature>
<evidence type="ECO:0000256" key="1">
    <source>
        <dbReference type="ARBA" id="ARBA00012020"/>
    </source>
</evidence>